<dbReference type="Proteomes" id="UP000235036">
    <property type="component" value="Unassembled WGS sequence"/>
</dbReference>
<evidence type="ECO:0000259" key="1">
    <source>
        <dbReference type="Pfam" id="PF00534"/>
    </source>
</evidence>
<dbReference type="CDD" id="cd03801">
    <property type="entry name" value="GT4_PimA-like"/>
    <property type="match status" value="1"/>
</dbReference>
<keyword evidence="4" id="KW-1185">Reference proteome</keyword>
<feature type="domain" description="Glycosyl transferase family 1" evidence="1">
    <location>
        <begin position="214"/>
        <end position="361"/>
    </location>
</feature>
<accession>A0A2N6K263</accession>
<reference evidence="3 4" key="1">
    <citation type="submission" date="2017-08" db="EMBL/GenBank/DDBJ databases">
        <title>Genomes of Fischerella (Mastigocladus) sp. strains.</title>
        <authorList>
            <person name="Miller S.R."/>
        </authorList>
    </citation>
    <scope>NUCLEOTIDE SEQUENCE [LARGE SCALE GENOMIC DNA]</scope>
    <source>
        <strain evidence="3 4">CCMEE 5323</strain>
    </source>
</reference>
<comment type="caution">
    <text evidence="3">The sequence shown here is derived from an EMBL/GenBank/DDBJ whole genome shotgun (WGS) entry which is preliminary data.</text>
</comment>
<dbReference type="Pfam" id="PF00534">
    <property type="entry name" value="Glycos_transf_1"/>
    <property type="match status" value="1"/>
</dbReference>
<evidence type="ECO:0000313" key="4">
    <source>
        <dbReference type="Proteomes" id="UP000235036"/>
    </source>
</evidence>
<dbReference type="SUPFAM" id="SSF53756">
    <property type="entry name" value="UDP-Glycosyltransferase/glycogen phosphorylase"/>
    <property type="match status" value="1"/>
</dbReference>
<organism evidence="3 4">
    <name type="scientific">Fischerella muscicola CCMEE 5323</name>
    <dbReference type="NCBI Taxonomy" id="2019572"/>
    <lineage>
        <taxon>Bacteria</taxon>
        <taxon>Bacillati</taxon>
        <taxon>Cyanobacteriota</taxon>
        <taxon>Cyanophyceae</taxon>
        <taxon>Nostocales</taxon>
        <taxon>Hapalosiphonaceae</taxon>
        <taxon>Fischerella</taxon>
    </lineage>
</organism>
<evidence type="ECO:0000313" key="3">
    <source>
        <dbReference type="EMBL" id="PLZ89067.1"/>
    </source>
</evidence>
<dbReference type="GO" id="GO:0016757">
    <property type="term" value="F:glycosyltransferase activity"/>
    <property type="evidence" value="ECO:0007669"/>
    <property type="project" value="InterPro"/>
</dbReference>
<evidence type="ECO:0000259" key="2">
    <source>
        <dbReference type="Pfam" id="PF13439"/>
    </source>
</evidence>
<protein>
    <submittedName>
        <fullName evidence="3">Glycosyltransferase family 1 protein</fullName>
    </submittedName>
</protein>
<dbReference type="AlphaFoldDB" id="A0A2N6K263"/>
<dbReference type="PANTHER" id="PTHR45947">
    <property type="entry name" value="SULFOQUINOVOSYL TRANSFERASE SQD2"/>
    <property type="match status" value="1"/>
</dbReference>
<dbReference type="RefSeq" id="WP_016869263.1">
    <property type="nucleotide sequence ID" value="NZ_CAWNVR010000404.1"/>
</dbReference>
<dbReference type="Pfam" id="PF13439">
    <property type="entry name" value="Glyco_transf_4"/>
    <property type="match status" value="1"/>
</dbReference>
<proteinExistence type="predicted"/>
<feature type="domain" description="Glycosyltransferase subfamily 4-like N-terminal" evidence="2">
    <location>
        <begin position="25"/>
        <end position="204"/>
    </location>
</feature>
<name>A0A2N6K263_FISMU</name>
<sequence length="396" mass="44609">MHILTIHNYYQIRGGEDECHEAEVRLLRERGHHVEVHEENNDRMAALSNFSKVTKTIWSRETYQTVKHLLKEQPYDVVHVQNFFPLISPSVYYAAKAEGVPVVQTLHNYRLLCPNALFFRNGNICEDCLGQFIPYPGVLHGCYRNSQIASGGVATMLAVHRAINTWTKMVDLYIALTEFARQKFIAGGLPAEKIVVKPNFVSPEPAVGNGSGGYALYVGRLSVEKGIDTLLKAWEHLGPQIPLFIVGDGPLADQVVEAAKRHSSVEWLGRKPMSQVHDLMGEARFLVFPSKWYETFGRVAVEAFAKGTPVIAANIGAIAELVDSGRTGLHFRPGDPDDLIAKVEWMLANPVKLAYMRQEARAEFEAKYTAEQNYQKLMEIYTKMQKLVPNNKLRHH</sequence>
<dbReference type="InterPro" id="IPR001296">
    <property type="entry name" value="Glyco_trans_1"/>
</dbReference>
<dbReference type="PANTHER" id="PTHR45947:SF13">
    <property type="entry name" value="TRANSFERASE"/>
    <property type="match status" value="1"/>
</dbReference>
<dbReference type="Gene3D" id="3.40.50.2000">
    <property type="entry name" value="Glycogen Phosphorylase B"/>
    <property type="match status" value="2"/>
</dbReference>
<dbReference type="InterPro" id="IPR028098">
    <property type="entry name" value="Glyco_trans_4-like_N"/>
</dbReference>
<dbReference type="EMBL" id="NRQW01000304">
    <property type="protein sequence ID" value="PLZ89067.1"/>
    <property type="molecule type" value="Genomic_DNA"/>
</dbReference>
<gene>
    <name evidence="3" type="ORF">CEN44_13930</name>
</gene>
<keyword evidence="3" id="KW-0808">Transferase</keyword>
<dbReference type="InterPro" id="IPR050194">
    <property type="entry name" value="Glycosyltransferase_grp1"/>
</dbReference>